<evidence type="ECO:0000256" key="1">
    <source>
        <dbReference type="SAM" id="Phobius"/>
    </source>
</evidence>
<accession>A0A841IV91</accession>
<sequence>MIQSIVSLMAIITLAEMSRRANWRYRHEVRLPMQWLLDGTVTRTASRRFALAFIPILLSGILTATVVMSMVLTPRSGQEGFVIPVIALMALLFVGIHAFYLRLIAKSLGGWGK</sequence>
<comment type="caution">
    <text evidence="2">The sequence shown here is derived from an EMBL/GenBank/DDBJ whole genome shotgun (WGS) entry which is preliminary data.</text>
</comment>
<gene>
    <name evidence="2" type="ORF">FHS92_000546</name>
</gene>
<evidence type="ECO:0000313" key="3">
    <source>
        <dbReference type="Proteomes" id="UP000552700"/>
    </source>
</evidence>
<dbReference type="RefSeq" id="WP_184077286.1">
    <property type="nucleotide sequence ID" value="NZ_JACIJP010000001.1"/>
</dbReference>
<protein>
    <submittedName>
        <fullName evidence="2">Uncharacterized protein</fullName>
    </submittedName>
</protein>
<dbReference type="Proteomes" id="UP000552700">
    <property type="component" value="Unassembled WGS sequence"/>
</dbReference>
<keyword evidence="3" id="KW-1185">Reference proteome</keyword>
<organism evidence="2 3">
    <name type="scientific">Sphingobium subterraneum</name>
    <dbReference type="NCBI Taxonomy" id="627688"/>
    <lineage>
        <taxon>Bacteria</taxon>
        <taxon>Pseudomonadati</taxon>
        <taxon>Pseudomonadota</taxon>
        <taxon>Alphaproteobacteria</taxon>
        <taxon>Sphingomonadales</taxon>
        <taxon>Sphingomonadaceae</taxon>
        <taxon>Sphingobium</taxon>
    </lineage>
</organism>
<reference evidence="2 3" key="1">
    <citation type="submission" date="2020-08" db="EMBL/GenBank/DDBJ databases">
        <title>Genomic Encyclopedia of Type Strains, Phase IV (KMG-IV): sequencing the most valuable type-strain genomes for metagenomic binning, comparative biology and taxonomic classification.</title>
        <authorList>
            <person name="Goeker M."/>
        </authorList>
    </citation>
    <scope>NUCLEOTIDE SEQUENCE [LARGE SCALE GENOMIC DNA]</scope>
    <source>
        <strain evidence="2 3">DSM 102255</strain>
    </source>
</reference>
<feature type="transmembrane region" description="Helical" evidence="1">
    <location>
        <begin position="81"/>
        <end position="101"/>
    </location>
</feature>
<dbReference type="AlphaFoldDB" id="A0A841IV91"/>
<keyword evidence="1" id="KW-0812">Transmembrane</keyword>
<evidence type="ECO:0000313" key="2">
    <source>
        <dbReference type="EMBL" id="MBB6122839.1"/>
    </source>
</evidence>
<name>A0A841IV91_9SPHN</name>
<feature type="transmembrane region" description="Helical" evidence="1">
    <location>
        <begin position="49"/>
        <end position="72"/>
    </location>
</feature>
<keyword evidence="1" id="KW-1133">Transmembrane helix</keyword>
<keyword evidence="1" id="KW-0472">Membrane</keyword>
<dbReference type="EMBL" id="JACIJP010000001">
    <property type="protein sequence ID" value="MBB6122839.1"/>
    <property type="molecule type" value="Genomic_DNA"/>
</dbReference>
<proteinExistence type="predicted"/>